<dbReference type="RefSeq" id="XP_033655664.1">
    <property type="nucleotide sequence ID" value="XM_033794092.1"/>
</dbReference>
<dbReference type="EMBL" id="ML986488">
    <property type="protein sequence ID" value="KAF2278125.1"/>
    <property type="molecule type" value="Genomic_DNA"/>
</dbReference>
<protein>
    <submittedName>
        <fullName evidence="2">Uncharacterized protein</fullName>
    </submittedName>
</protein>
<sequence length="149" mass="16770">MKVDRNESLAELNSETMQRVNRDTEPFIISLQSCSHLALLGAPRSPLKTSDHDHLSQPSASLSEASPAPSIMGIVLYKIMSSHRSIIPCGPNERLKYYKTYNECSCPCVWRGASEPGPWEKDPLKRRSVRARLRGNEMQETETAIQKQT</sequence>
<dbReference type="GeneID" id="54547267"/>
<keyword evidence="3" id="KW-1185">Reference proteome</keyword>
<dbReference type="Proteomes" id="UP000800097">
    <property type="component" value="Unassembled WGS sequence"/>
</dbReference>
<name>A0A6A6JPF1_WESOR</name>
<evidence type="ECO:0000313" key="3">
    <source>
        <dbReference type="Proteomes" id="UP000800097"/>
    </source>
</evidence>
<reference evidence="2" key="1">
    <citation type="journal article" date="2020" name="Stud. Mycol.">
        <title>101 Dothideomycetes genomes: a test case for predicting lifestyles and emergence of pathogens.</title>
        <authorList>
            <person name="Haridas S."/>
            <person name="Albert R."/>
            <person name="Binder M."/>
            <person name="Bloem J."/>
            <person name="Labutti K."/>
            <person name="Salamov A."/>
            <person name="Andreopoulos B."/>
            <person name="Baker S."/>
            <person name="Barry K."/>
            <person name="Bills G."/>
            <person name="Bluhm B."/>
            <person name="Cannon C."/>
            <person name="Castanera R."/>
            <person name="Culley D."/>
            <person name="Daum C."/>
            <person name="Ezra D."/>
            <person name="Gonzalez J."/>
            <person name="Henrissat B."/>
            <person name="Kuo A."/>
            <person name="Liang C."/>
            <person name="Lipzen A."/>
            <person name="Lutzoni F."/>
            <person name="Magnuson J."/>
            <person name="Mondo S."/>
            <person name="Nolan M."/>
            <person name="Ohm R."/>
            <person name="Pangilinan J."/>
            <person name="Park H.-J."/>
            <person name="Ramirez L."/>
            <person name="Alfaro M."/>
            <person name="Sun H."/>
            <person name="Tritt A."/>
            <person name="Yoshinaga Y."/>
            <person name="Zwiers L.-H."/>
            <person name="Turgeon B."/>
            <person name="Goodwin S."/>
            <person name="Spatafora J."/>
            <person name="Crous P."/>
            <person name="Grigoriev I."/>
        </authorList>
    </citation>
    <scope>NUCLEOTIDE SEQUENCE</scope>
    <source>
        <strain evidence="2">CBS 379.55</strain>
    </source>
</reference>
<gene>
    <name evidence="2" type="ORF">EI97DRAFT_245682</name>
</gene>
<organism evidence="2 3">
    <name type="scientific">Westerdykella ornata</name>
    <dbReference type="NCBI Taxonomy" id="318751"/>
    <lineage>
        <taxon>Eukaryota</taxon>
        <taxon>Fungi</taxon>
        <taxon>Dikarya</taxon>
        <taxon>Ascomycota</taxon>
        <taxon>Pezizomycotina</taxon>
        <taxon>Dothideomycetes</taxon>
        <taxon>Pleosporomycetidae</taxon>
        <taxon>Pleosporales</taxon>
        <taxon>Sporormiaceae</taxon>
        <taxon>Westerdykella</taxon>
    </lineage>
</organism>
<dbReference type="AlphaFoldDB" id="A0A6A6JPF1"/>
<feature type="region of interest" description="Disordered" evidence="1">
    <location>
        <begin position="45"/>
        <end position="66"/>
    </location>
</feature>
<proteinExistence type="predicted"/>
<evidence type="ECO:0000256" key="1">
    <source>
        <dbReference type="SAM" id="MobiDB-lite"/>
    </source>
</evidence>
<evidence type="ECO:0000313" key="2">
    <source>
        <dbReference type="EMBL" id="KAF2278125.1"/>
    </source>
</evidence>
<accession>A0A6A6JPF1</accession>
<feature type="compositionally biased region" description="Low complexity" evidence="1">
    <location>
        <begin position="56"/>
        <end position="66"/>
    </location>
</feature>